<accession>A0A2V3VNK2</accession>
<proteinExistence type="predicted"/>
<organism evidence="1 2">
    <name type="scientific">Pseudogracilibacillus auburnensis</name>
    <dbReference type="NCBI Taxonomy" id="1494959"/>
    <lineage>
        <taxon>Bacteria</taxon>
        <taxon>Bacillati</taxon>
        <taxon>Bacillota</taxon>
        <taxon>Bacilli</taxon>
        <taxon>Bacillales</taxon>
        <taxon>Bacillaceae</taxon>
        <taxon>Pseudogracilibacillus</taxon>
    </lineage>
</organism>
<keyword evidence="2" id="KW-1185">Reference proteome</keyword>
<dbReference type="Proteomes" id="UP000247978">
    <property type="component" value="Unassembled WGS sequence"/>
</dbReference>
<evidence type="ECO:0000313" key="1">
    <source>
        <dbReference type="EMBL" id="PXW82441.1"/>
    </source>
</evidence>
<reference evidence="1 2" key="1">
    <citation type="submission" date="2018-05" db="EMBL/GenBank/DDBJ databases">
        <title>Genomic Encyclopedia of Type Strains, Phase IV (KMG-IV): sequencing the most valuable type-strain genomes for metagenomic binning, comparative biology and taxonomic classification.</title>
        <authorList>
            <person name="Goeker M."/>
        </authorList>
    </citation>
    <scope>NUCLEOTIDE SEQUENCE [LARGE SCALE GENOMIC DNA]</scope>
    <source>
        <strain evidence="1 2">DSM 28556</strain>
    </source>
</reference>
<dbReference type="EMBL" id="QJJQ01000018">
    <property type="protein sequence ID" value="PXW82441.1"/>
    <property type="molecule type" value="Genomic_DNA"/>
</dbReference>
<gene>
    <name evidence="1" type="ORF">DFR56_11814</name>
</gene>
<name>A0A2V3VNK2_9BACI</name>
<dbReference type="RefSeq" id="WP_110397052.1">
    <property type="nucleotide sequence ID" value="NZ_JADIJL010000001.1"/>
</dbReference>
<evidence type="ECO:0000313" key="2">
    <source>
        <dbReference type="Proteomes" id="UP000247978"/>
    </source>
</evidence>
<protein>
    <submittedName>
        <fullName evidence="1">Uncharacterized protein</fullName>
    </submittedName>
</protein>
<comment type="caution">
    <text evidence="1">The sequence shown here is derived from an EMBL/GenBank/DDBJ whole genome shotgun (WGS) entry which is preliminary data.</text>
</comment>
<dbReference type="AlphaFoldDB" id="A0A2V3VNK2"/>
<sequence>MNVRDGKQVNVSFQSTIMSYEQIEHQFKEKYRHFFTVDKLELLLQILKSSFNHHNGSNEKWMKEHVKLLQDIIDSIICTKTKNIYNHVQILFHTLKENVFSMQTSDYIYFDINDINMIREIPNEQHEMIVIGIDHHFIKAVNQCLKWDLHHVTYHTKSCFDIQLQSTKPICTLSAVGLLKRIIPYNQRNKVTFVFKNHEQIQLRGMKILADVFETNISVNLSSMNEAKLEILPALLKNYLEYMIHTYYTSEYVVIKLVNIPTMEKRYILKEIVDMLKKIQSPTQYGKDTKIMIQKDVSHTNYAICDIQQYEPIVQKAPYQVNKSIMDYMTEEWRGNSLMLSI</sequence>